<dbReference type="InterPro" id="IPR013189">
    <property type="entry name" value="Glyco_hydro_32_C"/>
</dbReference>
<proteinExistence type="inferred from homology"/>
<dbReference type="Gene3D" id="2.115.10.20">
    <property type="entry name" value="Glycosyl hydrolase domain, family 43"/>
    <property type="match status" value="1"/>
</dbReference>
<dbReference type="SUPFAM" id="SSF75005">
    <property type="entry name" value="Arabinanase/levansucrase/invertase"/>
    <property type="match status" value="1"/>
</dbReference>
<dbReference type="InterPro" id="IPR001362">
    <property type="entry name" value="Glyco_hydro_32"/>
</dbReference>
<keyword evidence="9" id="KW-0963">Cytoplasm</keyword>
<dbReference type="Pfam" id="PF08244">
    <property type="entry name" value="Glyco_hydro_32C"/>
    <property type="match status" value="1"/>
</dbReference>
<dbReference type="Gene3D" id="2.60.120.560">
    <property type="entry name" value="Exo-inulinase, domain 1"/>
    <property type="match status" value="1"/>
</dbReference>
<dbReference type="PROSITE" id="PS00609">
    <property type="entry name" value="GLYCOSYL_HYDROL_F32"/>
    <property type="match status" value="1"/>
</dbReference>
<keyword evidence="13" id="KW-1185">Reference proteome</keyword>
<evidence type="ECO:0000259" key="10">
    <source>
        <dbReference type="Pfam" id="PF00251"/>
    </source>
</evidence>
<dbReference type="InterPro" id="IPR013320">
    <property type="entry name" value="ConA-like_dom_sf"/>
</dbReference>
<comment type="subcellular location">
    <subcellularLocation>
        <location evidence="9">Cytoplasm</location>
    </subcellularLocation>
</comment>
<name>A0A919S2X1_9CLOT</name>
<dbReference type="EC" id="3.2.1.26" evidence="3 8"/>
<evidence type="ECO:0000256" key="6">
    <source>
        <dbReference type="ARBA" id="ARBA00023295"/>
    </source>
</evidence>
<dbReference type="PANTHER" id="PTHR43101:SF1">
    <property type="entry name" value="BETA-FRUCTOSIDASE"/>
    <property type="match status" value="1"/>
</dbReference>
<organism evidence="12 13">
    <name type="scientific">Clostridium polyendosporum</name>
    <dbReference type="NCBI Taxonomy" id="69208"/>
    <lineage>
        <taxon>Bacteria</taxon>
        <taxon>Bacillati</taxon>
        <taxon>Bacillota</taxon>
        <taxon>Clostridia</taxon>
        <taxon>Eubacteriales</taxon>
        <taxon>Clostridiaceae</taxon>
        <taxon>Clostridium</taxon>
    </lineage>
</organism>
<dbReference type="InterPro" id="IPR023296">
    <property type="entry name" value="Glyco_hydro_beta-prop_sf"/>
</dbReference>
<evidence type="ECO:0000256" key="9">
    <source>
        <dbReference type="RuleBase" id="RU365015"/>
    </source>
</evidence>
<evidence type="ECO:0000313" key="13">
    <source>
        <dbReference type="Proteomes" id="UP000679179"/>
    </source>
</evidence>
<keyword evidence="6 8" id="KW-0326">Glycosidase</keyword>
<dbReference type="GO" id="GO:0005737">
    <property type="term" value="C:cytoplasm"/>
    <property type="evidence" value="ECO:0007669"/>
    <property type="project" value="UniProtKB-SubCell"/>
</dbReference>
<dbReference type="AlphaFoldDB" id="A0A919S2X1"/>
<dbReference type="InterPro" id="IPR013148">
    <property type="entry name" value="Glyco_hydro_32_N"/>
</dbReference>
<comment type="catalytic activity">
    <reaction evidence="8">
        <text>Hydrolysis of terminal non-reducing beta-D-fructofuranoside residues in beta-D-fructofuranosides.</text>
        <dbReference type="EC" id="3.2.1.26"/>
    </reaction>
</comment>
<evidence type="ECO:0000256" key="4">
    <source>
        <dbReference type="ARBA" id="ARBA00019623"/>
    </source>
</evidence>
<comment type="similarity">
    <text evidence="2 8">Belongs to the glycosyl hydrolase 32 family.</text>
</comment>
<evidence type="ECO:0000259" key="11">
    <source>
        <dbReference type="Pfam" id="PF08244"/>
    </source>
</evidence>
<comment type="pathway">
    <text evidence="1 9">Glycan biosynthesis; sucrose metabolism.</text>
</comment>
<feature type="domain" description="Glycosyl hydrolase family 32 N-terminal" evidence="10">
    <location>
        <begin position="27"/>
        <end position="336"/>
    </location>
</feature>
<feature type="domain" description="Glycosyl hydrolase family 32 C-terminal" evidence="11">
    <location>
        <begin position="339"/>
        <end position="491"/>
    </location>
</feature>
<dbReference type="NCBIfam" id="TIGR01322">
    <property type="entry name" value="scrB_fam"/>
    <property type="match status" value="1"/>
</dbReference>
<evidence type="ECO:0000256" key="3">
    <source>
        <dbReference type="ARBA" id="ARBA00012758"/>
    </source>
</evidence>
<evidence type="ECO:0000313" key="12">
    <source>
        <dbReference type="EMBL" id="GIM30386.1"/>
    </source>
</evidence>
<accession>A0A919S2X1</accession>
<dbReference type="InterPro" id="IPR051214">
    <property type="entry name" value="GH32_Enzymes"/>
</dbReference>
<dbReference type="InterPro" id="IPR006232">
    <property type="entry name" value="Suc6P_hydrolase"/>
</dbReference>
<dbReference type="SMART" id="SM00640">
    <property type="entry name" value="Glyco_32"/>
    <property type="match status" value="1"/>
</dbReference>
<evidence type="ECO:0000256" key="8">
    <source>
        <dbReference type="RuleBase" id="RU362110"/>
    </source>
</evidence>
<dbReference type="EMBL" id="BOPZ01000035">
    <property type="protein sequence ID" value="GIM30386.1"/>
    <property type="molecule type" value="Genomic_DNA"/>
</dbReference>
<reference evidence="12" key="1">
    <citation type="submission" date="2021-03" db="EMBL/GenBank/DDBJ databases">
        <title>Taxonomic study of Clostridium polyendosporum from meadow-gley soil under rice.</title>
        <authorList>
            <person name="Kobayashi H."/>
            <person name="Tanizawa Y."/>
            <person name="Yagura M."/>
        </authorList>
    </citation>
    <scope>NUCLEOTIDE SEQUENCE</scope>
    <source>
        <strain evidence="12">JCM 30710</strain>
    </source>
</reference>
<dbReference type="Proteomes" id="UP000679179">
    <property type="component" value="Unassembled WGS sequence"/>
</dbReference>
<dbReference type="GO" id="GO:0004564">
    <property type="term" value="F:beta-fructofuranosidase activity"/>
    <property type="evidence" value="ECO:0007669"/>
    <property type="project" value="UniProtKB-EC"/>
</dbReference>
<protein>
    <recommendedName>
        <fullName evidence="4 8">Sucrose-6-phosphate hydrolase</fullName>
        <ecNumber evidence="3 8">3.2.1.26</ecNumber>
    </recommendedName>
    <alternativeName>
        <fullName evidence="7 9">Invertase</fullName>
    </alternativeName>
</protein>
<dbReference type="SUPFAM" id="SSF49899">
    <property type="entry name" value="Concanavalin A-like lectins/glucanases"/>
    <property type="match status" value="1"/>
</dbReference>
<dbReference type="RefSeq" id="WP_212905059.1">
    <property type="nucleotide sequence ID" value="NZ_BOPZ01000035.1"/>
</dbReference>
<dbReference type="CDD" id="cd08996">
    <property type="entry name" value="GH32_FFase"/>
    <property type="match status" value="1"/>
</dbReference>
<gene>
    <name evidence="12" type="ORF">CPJCM30710_30520</name>
</gene>
<evidence type="ECO:0000256" key="7">
    <source>
        <dbReference type="ARBA" id="ARBA00033367"/>
    </source>
</evidence>
<dbReference type="InterPro" id="IPR018053">
    <property type="entry name" value="Glyco_hydro_32_AS"/>
</dbReference>
<dbReference type="GO" id="GO:0005975">
    <property type="term" value="P:carbohydrate metabolic process"/>
    <property type="evidence" value="ECO:0007669"/>
    <property type="project" value="InterPro"/>
</dbReference>
<keyword evidence="5 8" id="KW-0378">Hydrolase</keyword>
<evidence type="ECO:0000256" key="5">
    <source>
        <dbReference type="ARBA" id="ARBA00022801"/>
    </source>
</evidence>
<dbReference type="PANTHER" id="PTHR43101">
    <property type="entry name" value="BETA-FRUCTOSIDASE"/>
    <property type="match status" value="1"/>
</dbReference>
<evidence type="ECO:0000256" key="2">
    <source>
        <dbReference type="ARBA" id="ARBA00009902"/>
    </source>
</evidence>
<comment type="caution">
    <text evidence="12">The sequence shown here is derived from an EMBL/GenBank/DDBJ whole genome shotgun (WGS) entry which is preliminary data.</text>
</comment>
<keyword evidence="9" id="KW-0119">Carbohydrate metabolism</keyword>
<sequence length="495" mass="57484">MNKLNIANDYIKNNSNFVNEQYRLKYHFIPPIGWINDPNGFSYYKGEYHLFYQYHPYDSCWGPMHWGHAVSSDLVKWEHKPVVLAPDEEYDADGCFSGSAVEKDGDLYLMYTGHVNPNKEKPENIRQTQCIASSDDGITFNKIKENPVITERDLPENALPQDFRDPKVFKKDEYYYTVVGSINKDGSGQILLYKSEDLIEWKYVGIMIASENKLGKMWECPDLFELNGKCVLIVSPQFCEKEEDRYWNIHSSLYLIGDVDFNTGKFSCEHVDQVDYGHDFYAPQTLIDDKNRRIAITWMQMWERNIPTHDKKHNWAGAMTIPRELELRGNALYQKPISELETYKTNKVSFNNLTVDGSLRINELSGECINLEMMLDRKNSERFGIKLVYSAYEYTSIYYDCQNEKLILDRSNSGEKINGGEKDVEAGVRRVPVKCNDNKLKLNILIDRCSIEVFINDGEKTMTSTIYPSSPSLNIEFFSNGEIEILELNKWDLCF</sequence>
<dbReference type="Pfam" id="PF00251">
    <property type="entry name" value="Glyco_hydro_32N"/>
    <property type="match status" value="1"/>
</dbReference>
<evidence type="ECO:0000256" key="1">
    <source>
        <dbReference type="ARBA" id="ARBA00004914"/>
    </source>
</evidence>
<comment type="function">
    <text evidence="9">Enables the bacterium to metabolize sucrose as a sole carbon source.</text>
</comment>